<comment type="caution">
    <text evidence="1">The sequence shown here is derived from an EMBL/GenBank/DDBJ whole genome shotgun (WGS) entry which is preliminary data.</text>
</comment>
<proteinExistence type="predicted"/>
<dbReference type="EMBL" id="JABFUD020000002">
    <property type="protein sequence ID" value="KAI5083037.1"/>
    <property type="molecule type" value="Genomic_DNA"/>
</dbReference>
<reference evidence="1" key="1">
    <citation type="submission" date="2021-01" db="EMBL/GenBank/DDBJ databases">
        <title>Adiantum capillus-veneris genome.</title>
        <authorList>
            <person name="Fang Y."/>
            <person name="Liao Q."/>
        </authorList>
    </citation>
    <scope>NUCLEOTIDE SEQUENCE</scope>
    <source>
        <strain evidence="1">H3</strain>
        <tissue evidence="1">Leaf</tissue>
    </source>
</reference>
<sequence>MRVGGTSVDVPLPLRVDEVISATNTSRKGKEVIVETRVDANMEGEHGDTIGWVERFCRASEMAIHCRIVVLHHGAYGYGNSFGGRIECHCSLLLMSLL</sequence>
<name>A0A9D4VCQ5_ADICA</name>
<protein>
    <submittedName>
        <fullName evidence="1">Uncharacterized protein</fullName>
    </submittedName>
</protein>
<dbReference type="Proteomes" id="UP000886520">
    <property type="component" value="Chromosome 3"/>
</dbReference>
<organism evidence="1 2">
    <name type="scientific">Adiantum capillus-veneris</name>
    <name type="common">Maidenhair fern</name>
    <dbReference type="NCBI Taxonomy" id="13818"/>
    <lineage>
        <taxon>Eukaryota</taxon>
        <taxon>Viridiplantae</taxon>
        <taxon>Streptophyta</taxon>
        <taxon>Embryophyta</taxon>
        <taxon>Tracheophyta</taxon>
        <taxon>Polypodiopsida</taxon>
        <taxon>Polypodiidae</taxon>
        <taxon>Polypodiales</taxon>
        <taxon>Pteridineae</taxon>
        <taxon>Pteridaceae</taxon>
        <taxon>Vittarioideae</taxon>
        <taxon>Adiantum</taxon>
    </lineage>
</organism>
<evidence type="ECO:0000313" key="1">
    <source>
        <dbReference type="EMBL" id="KAI5083037.1"/>
    </source>
</evidence>
<keyword evidence="2" id="KW-1185">Reference proteome</keyword>
<dbReference type="AlphaFoldDB" id="A0A9D4VCQ5"/>
<accession>A0A9D4VCQ5</accession>
<gene>
    <name evidence="1" type="ORF">GOP47_0002780</name>
</gene>
<evidence type="ECO:0000313" key="2">
    <source>
        <dbReference type="Proteomes" id="UP000886520"/>
    </source>
</evidence>